<dbReference type="EMBL" id="FNHG01000005">
    <property type="protein sequence ID" value="SDM11268.1"/>
    <property type="molecule type" value="Genomic_DNA"/>
</dbReference>
<protein>
    <submittedName>
        <fullName evidence="1">Uncharacterized protein</fullName>
    </submittedName>
</protein>
<reference evidence="1 2" key="1">
    <citation type="submission" date="2016-10" db="EMBL/GenBank/DDBJ databases">
        <authorList>
            <person name="de Groot N.N."/>
        </authorList>
    </citation>
    <scope>NUCLEOTIDE SEQUENCE [LARGE SCALE GENOMIC DNA]</scope>
    <source>
        <strain evidence="1 2">DSM 16077</strain>
    </source>
</reference>
<evidence type="ECO:0000313" key="2">
    <source>
        <dbReference type="Proteomes" id="UP000199759"/>
    </source>
</evidence>
<sequence length="52" mass="6198">MDDFHGWLPALLKIVIDLFLRPRNSSPNFEQSETSVRLGNFEYRHKSTKLRH</sequence>
<dbReference type="Proteomes" id="UP000199759">
    <property type="component" value="Unassembled WGS sequence"/>
</dbReference>
<dbReference type="AlphaFoldDB" id="A0A1G9QJU6"/>
<dbReference type="STRING" id="144026.SAMN04488568_10549"/>
<proteinExistence type="predicted"/>
<evidence type="ECO:0000313" key="1">
    <source>
        <dbReference type="EMBL" id="SDM11268.1"/>
    </source>
</evidence>
<name>A0A1G9QJU6_9PROT</name>
<accession>A0A1G9QJU6</accession>
<organism evidence="1 2">
    <name type="scientific">Maricaulis salignorans</name>
    <dbReference type="NCBI Taxonomy" id="144026"/>
    <lineage>
        <taxon>Bacteria</taxon>
        <taxon>Pseudomonadati</taxon>
        <taxon>Pseudomonadota</taxon>
        <taxon>Alphaproteobacteria</taxon>
        <taxon>Maricaulales</taxon>
        <taxon>Maricaulaceae</taxon>
        <taxon>Maricaulis</taxon>
    </lineage>
</organism>
<gene>
    <name evidence="1" type="ORF">SAMN04488568_10549</name>
</gene>
<keyword evidence="2" id="KW-1185">Reference proteome</keyword>